<evidence type="ECO:0000313" key="2">
    <source>
        <dbReference type="EMBL" id="KAJ9575558.1"/>
    </source>
</evidence>
<keyword evidence="1" id="KW-1133">Transmembrane helix</keyword>
<dbReference type="EMBL" id="JASPKZ010009829">
    <property type="protein sequence ID" value="KAJ9575558.1"/>
    <property type="molecule type" value="Genomic_DNA"/>
</dbReference>
<keyword evidence="1" id="KW-0812">Transmembrane</keyword>
<proteinExistence type="predicted"/>
<reference evidence="2" key="2">
    <citation type="submission" date="2023-05" db="EMBL/GenBank/DDBJ databases">
        <authorList>
            <person name="Fouks B."/>
        </authorList>
    </citation>
    <scope>NUCLEOTIDE SEQUENCE</scope>
    <source>
        <strain evidence="2">Stay&amp;Tobe</strain>
        <tissue evidence="2">Testes</tissue>
    </source>
</reference>
<evidence type="ECO:0000313" key="3">
    <source>
        <dbReference type="Proteomes" id="UP001233999"/>
    </source>
</evidence>
<gene>
    <name evidence="2" type="ORF">L9F63_007566</name>
</gene>
<reference evidence="2" key="1">
    <citation type="journal article" date="2023" name="IScience">
        <title>Live-bearing cockroach genome reveals convergent evolutionary mechanisms linked to viviparity in insects and beyond.</title>
        <authorList>
            <person name="Fouks B."/>
            <person name="Harrison M.C."/>
            <person name="Mikhailova A.A."/>
            <person name="Marchal E."/>
            <person name="English S."/>
            <person name="Carruthers M."/>
            <person name="Jennings E.C."/>
            <person name="Chiamaka E.L."/>
            <person name="Frigard R.A."/>
            <person name="Pippel M."/>
            <person name="Attardo G.M."/>
            <person name="Benoit J.B."/>
            <person name="Bornberg-Bauer E."/>
            <person name="Tobe S.S."/>
        </authorList>
    </citation>
    <scope>NUCLEOTIDE SEQUENCE</scope>
    <source>
        <strain evidence="2">Stay&amp;Tobe</strain>
    </source>
</reference>
<comment type="caution">
    <text evidence="2">The sequence shown here is derived from an EMBL/GenBank/DDBJ whole genome shotgun (WGS) entry which is preliminary data.</text>
</comment>
<name>A0AAD7Z8T4_DIPPU</name>
<dbReference type="Proteomes" id="UP001233999">
    <property type="component" value="Unassembled WGS sequence"/>
</dbReference>
<sequence>MDIWKLELICYYLTQFSIINIFHFRNGEVVDEPFILFQVSFVYYSLIGLVIMMVVGAVVSHFTEPPELDKMNPKLFKPIVRKYVIRKQEEMKKDAVRTELLNLN</sequence>
<protein>
    <submittedName>
        <fullName evidence="2">Uncharacterized protein</fullName>
    </submittedName>
</protein>
<organism evidence="2 3">
    <name type="scientific">Diploptera punctata</name>
    <name type="common">Pacific beetle cockroach</name>
    <dbReference type="NCBI Taxonomy" id="6984"/>
    <lineage>
        <taxon>Eukaryota</taxon>
        <taxon>Metazoa</taxon>
        <taxon>Ecdysozoa</taxon>
        <taxon>Arthropoda</taxon>
        <taxon>Hexapoda</taxon>
        <taxon>Insecta</taxon>
        <taxon>Pterygota</taxon>
        <taxon>Neoptera</taxon>
        <taxon>Polyneoptera</taxon>
        <taxon>Dictyoptera</taxon>
        <taxon>Blattodea</taxon>
        <taxon>Blaberoidea</taxon>
        <taxon>Blaberidae</taxon>
        <taxon>Diplopterinae</taxon>
        <taxon>Diploptera</taxon>
    </lineage>
</organism>
<keyword evidence="3" id="KW-1185">Reference proteome</keyword>
<feature type="transmembrane region" description="Helical" evidence="1">
    <location>
        <begin position="41"/>
        <end position="62"/>
    </location>
</feature>
<accession>A0AAD7Z8T4</accession>
<evidence type="ECO:0000256" key="1">
    <source>
        <dbReference type="SAM" id="Phobius"/>
    </source>
</evidence>
<dbReference type="AlphaFoldDB" id="A0AAD7Z8T4"/>
<keyword evidence="1" id="KW-0472">Membrane</keyword>